<dbReference type="Gene3D" id="3.30.200.20">
    <property type="entry name" value="Phosphorylase Kinase, domain 1"/>
    <property type="match status" value="1"/>
</dbReference>
<dbReference type="InterPro" id="IPR000719">
    <property type="entry name" value="Prot_kinase_dom"/>
</dbReference>
<keyword evidence="4" id="KW-0175">Coiled coil</keyword>
<keyword evidence="8" id="KW-1185">Reference proteome</keyword>
<feature type="domain" description="Protein kinase" evidence="6">
    <location>
        <begin position="444"/>
        <end position="487"/>
    </location>
</feature>
<evidence type="ECO:0000256" key="1">
    <source>
        <dbReference type="ARBA" id="ARBA00000900"/>
    </source>
</evidence>
<dbReference type="EMBL" id="JAMZMK010006268">
    <property type="protein sequence ID" value="KAI7749833.1"/>
    <property type="molecule type" value="Genomic_DNA"/>
</dbReference>
<feature type="non-terminal residue" evidence="7">
    <location>
        <position position="1"/>
    </location>
</feature>
<dbReference type="EC" id="2.3.2.27" evidence="2"/>
<evidence type="ECO:0000256" key="3">
    <source>
        <dbReference type="ARBA" id="ARBA00022786"/>
    </source>
</evidence>
<feature type="compositionally biased region" description="Polar residues" evidence="5">
    <location>
        <begin position="290"/>
        <end position="302"/>
    </location>
</feature>
<evidence type="ECO:0000259" key="6">
    <source>
        <dbReference type="PROSITE" id="PS50011"/>
    </source>
</evidence>
<name>A0AAD5GRX1_AMBAR</name>
<evidence type="ECO:0000256" key="2">
    <source>
        <dbReference type="ARBA" id="ARBA00012483"/>
    </source>
</evidence>
<dbReference type="PANTHER" id="PTHR45647:SF117">
    <property type="entry name" value="PROTEIN KINASE DOMAIN-CONTAINING PROTEIN"/>
    <property type="match status" value="1"/>
</dbReference>
<dbReference type="Gene3D" id="3.40.50.620">
    <property type="entry name" value="HUPs"/>
    <property type="match status" value="1"/>
</dbReference>
<dbReference type="PANTHER" id="PTHR45647">
    <property type="entry name" value="OS02G0152300 PROTEIN"/>
    <property type="match status" value="1"/>
</dbReference>
<dbReference type="InterPro" id="IPR006016">
    <property type="entry name" value="UspA"/>
</dbReference>
<dbReference type="PROSITE" id="PS50011">
    <property type="entry name" value="PROTEIN_KINASE_DOM"/>
    <property type="match status" value="1"/>
</dbReference>
<dbReference type="InterPro" id="IPR051348">
    <property type="entry name" value="U-box_ubiquitin_ligases"/>
</dbReference>
<evidence type="ECO:0000313" key="8">
    <source>
        <dbReference type="Proteomes" id="UP001206925"/>
    </source>
</evidence>
<accession>A0AAD5GRX1</accession>
<comment type="catalytic activity">
    <reaction evidence="1">
        <text>S-ubiquitinyl-[E2 ubiquitin-conjugating enzyme]-L-cysteine + [acceptor protein]-L-lysine = [E2 ubiquitin-conjugating enzyme]-L-cysteine + N(6)-ubiquitinyl-[acceptor protein]-L-lysine.</text>
        <dbReference type="EC" id="2.3.2.27"/>
    </reaction>
</comment>
<proteinExistence type="predicted"/>
<comment type="caution">
    <text evidence="7">The sequence shown here is derived from an EMBL/GenBank/DDBJ whole genome shotgun (WGS) entry which is preliminary data.</text>
</comment>
<reference evidence="7" key="1">
    <citation type="submission" date="2022-06" db="EMBL/GenBank/DDBJ databases">
        <title>Uncovering the hologenomic basis of an extraordinary plant invasion.</title>
        <authorList>
            <person name="Bieker V.C."/>
            <person name="Martin M.D."/>
            <person name="Gilbert T."/>
            <person name="Hodgins K."/>
            <person name="Battlay P."/>
            <person name="Petersen B."/>
            <person name="Wilson J."/>
        </authorList>
    </citation>
    <scope>NUCLEOTIDE SEQUENCE</scope>
    <source>
        <strain evidence="7">AA19_3_7</strain>
        <tissue evidence="7">Leaf</tissue>
    </source>
</reference>
<keyword evidence="3" id="KW-0833">Ubl conjugation pathway</keyword>
<dbReference type="GO" id="GO:0061630">
    <property type="term" value="F:ubiquitin protein ligase activity"/>
    <property type="evidence" value="ECO:0007669"/>
    <property type="project" value="UniProtKB-EC"/>
</dbReference>
<evidence type="ECO:0000256" key="4">
    <source>
        <dbReference type="SAM" id="Coils"/>
    </source>
</evidence>
<feature type="coiled-coil region" evidence="4">
    <location>
        <begin position="363"/>
        <end position="399"/>
    </location>
</feature>
<dbReference type="SUPFAM" id="SSF52402">
    <property type="entry name" value="Adenine nucleotide alpha hydrolases-like"/>
    <property type="match status" value="1"/>
</dbReference>
<dbReference type="AlphaFoldDB" id="A0AAD5GRX1"/>
<gene>
    <name evidence="7" type="ORF">M8C21_027498</name>
</gene>
<dbReference type="GO" id="GO:0004672">
    <property type="term" value="F:protein kinase activity"/>
    <property type="evidence" value="ECO:0007669"/>
    <property type="project" value="InterPro"/>
</dbReference>
<evidence type="ECO:0000313" key="7">
    <source>
        <dbReference type="EMBL" id="KAI7749833.1"/>
    </source>
</evidence>
<dbReference type="InterPro" id="IPR011009">
    <property type="entry name" value="Kinase-like_dom_sf"/>
</dbReference>
<protein>
    <recommendedName>
        <fullName evidence="2">RING-type E3 ubiquitin transferase</fullName>
        <ecNumber evidence="2">2.3.2.27</ecNumber>
    </recommendedName>
</protein>
<dbReference type="InterPro" id="IPR014729">
    <property type="entry name" value="Rossmann-like_a/b/a_fold"/>
</dbReference>
<dbReference type="Proteomes" id="UP001206925">
    <property type="component" value="Unassembled WGS sequence"/>
</dbReference>
<sequence length="487" mass="54022">MWLSKSSSTNFYGGGDARQQRKPSAIVAVAIDKDKYSHHALKWAIEQLLTRDQTVVLIHVNNKTPTMGATPDGDKQQNDKLMKDLFLPFRCFCTRKHVQCLEVVLEDINIAKALTEYASQFAIEFLVLGAASKHGFIRFKPADVPTLVTKAAPDFCTIYVISKGKISSAKKSLKPAPFVSPLYEQIKEQSNAATVANTFSSVAPPSNNFHVKENPLAAPEKIPEKPRPVHEELESFTSPFTRPGKATNAKLLMLGDLTESETDISFLSTATPSTDRIANSLDNDMDLSPTAPTSSRMSTSSDHLLGPNAYVGARGSVDLSASTLDEDSEMKRLKMDLMRTMELYSTACKESLTAKEKAGELERWRAEEKLKMEEEMRKMVEQEKNMNMAAMEKAEASRRIAEMESHKRVIAEMKALSIADDDEGHKFNYQRYTIEEIEQATKHFAASGKIGEGGYGPVFKGVLSDNLVAIKVLRPDAAQGRSQFQQE</sequence>
<dbReference type="Pfam" id="PF00582">
    <property type="entry name" value="Usp"/>
    <property type="match status" value="1"/>
</dbReference>
<dbReference type="SUPFAM" id="SSF56112">
    <property type="entry name" value="Protein kinase-like (PK-like)"/>
    <property type="match status" value="1"/>
</dbReference>
<dbReference type="GO" id="GO:0005524">
    <property type="term" value="F:ATP binding"/>
    <property type="evidence" value="ECO:0007669"/>
    <property type="project" value="InterPro"/>
</dbReference>
<feature type="region of interest" description="Disordered" evidence="5">
    <location>
        <begin position="277"/>
        <end position="302"/>
    </location>
</feature>
<evidence type="ECO:0000256" key="5">
    <source>
        <dbReference type="SAM" id="MobiDB-lite"/>
    </source>
</evidence>
<organism evidence="7 8">
    <name type="scientific">Ambrosia artemisiifolia</name>
    <name type="common">Common ragweed</name>
    <dbReference type="NCBI Taxonomy" id="4212"/>
    <lineage>
        <taxon>Eukaryota</taxon>
        <taxon>Viridiplantae</taxon>
        <taxon>Streptophyta</taxon>
        <taxon>Embryophyta</taxon>
        <taxon>Tracheophyta</taxon>
        <taxon>Spermatophyta</taxon>
        <taxon>Magnoliopsida</taxon>
        <taxon>eudicotyledons</taxon>
        <taxon>Gunneridae</taxon>
        <taxon>Pentapetalae</taxon>
        <taxon>asterids</taxon>
        <taxon>campanulids</taxon>
        <taxon>Asterales</taxon>
        <taxon>Asteraceae</taxon>
        <taxon>Asteroideae</taxon>
        <taxon>Heliantheae alliance</taxon>
        <taxon>Heliantheae</taxon>
        <taxon>Ambrosia</taxon>
    </lineage>
</organism>
<dbReference type="CDD" id="cd01989">
    <property type="entry name" value="USP_STK_Ubox_N"/>
    <property type="match status" value="1"/>
</dbReference>